<dbReference type="InterPro" id="IPR017853">
    <property type="entry name" value="GH"/>
</dbReference>
<feature type="chain" id="PRO_5032778143" description="mannan endo-1,4-beta-mannosidase" evidence="5">
    <location>
        <begin position="21"/>
        <end position="427"/>
    </location>
</feature>
<evidence type="ECO:0000256" key="3">
    <source>
        <dbReference type="ARBA" id="ARBA00022801"/>
    </source>
</evidence>
<protein>
    <recommendedName>
        <fullName evidence="2">mannan endo-1,4-beta-mannosidase</fullName>
        <ecNumber evidence="2">3.2.1.78</ecNumber>
    </recommendedName>
</protein>
<evidence type="ECO:0000256" key="4">
    <source>
        <dbReference type="ARBA" id="ARBA00023295"/>
    </source>
</evidence>
<organism evidence="7 8">
    <name type="scientific">Mucilaginibacter gotjawali</name>
    <dbReference type="NCBI Taxonomy" id="1550579"/>
    <lineage>
        <taxon>Bacteria</taxon>
        <taxon>Pseudomonadati</taxon>
        <taxon>Bacteroidota</taxon>
        <taxon>Sphingobacteriia</taxon>
        <taxon>Sphingobacteriales</taxon>
        <taxon>Sphingobacteriaceae</taxon>
        <taxon>Mucilaginibacter</taxon>
    </lineage>
</organism>
<evidence type="ECO:0000313" key="8">
    <source>
        <dbReference type="Proteomes" id="UP000539265"/>
    </source>
</evidence>
<dbReference type="EMBL" id="JACHWX010000004">
    <property type="protein sequence ID" value="MBB3055340.1"/>
    <property type="molecule type" value="Genomic_DNA"/>
</dbReference>
<dbReference type="Proteomes" id="UP000539265">
    <property type="component" value="Unassembled WGS sequence"/>
</dbReference>
<name>A0A839SEM0_9SPHI</name>
<dbReference type="Pfam" id="PF26410">
    <property type="entry name" value="GH5_mannosidase"/>
    <property type="match status" value="1"/>
</dbReference>
<dbReference type="AlphaFoldDB" id="A0A839SEM0"/>
<dbReference type="GO" id="GO:0016985">
    <property type="term" value="F:mannan endo-1,4-beta-mannosidase activity"/>
    <property type="evidence" value="ECO:0007669"/>
    <property type="project" value="UniProtKB-EC"/>
</dbReference>
<keyword evidence="3 7" id="KW-0378">Hydrolase</keyword>
<dbReference type="InterPro" id="IPR045053">
    <property type="entry name" value="MAN-like"/>
</dbReference>
<comment type="caution">
    <text evidence="7">The sequence shown here is derived from an EMBL/GenBank/DDBJ whole genome shotgun (WGS) entry which is preliminary data.</text>
</comment>
<evidence type="ECO:0000256" key="2">
    <source>
        <dbReference type="ARBA" id="ARBA00012706"/>
    </source>
</evidence>
<keyword evidence="8" id="KW-1185">Reference proteome</keyword>
<dbReference type="SUPFAM" id="SSF51445">
    <property type="entry name" value="(Trans)glycosidases"/>
    <property type="match status" value="1"/>
</dbReference>
<keyword evidence="4 7" id="KW-0326">Glycosidase</keyword>
<dbReference type="RefSeq" id="WP_232010805.1">
    <property type="nucleotide sequence ID" value="NZ_AP017313.1"/>
</dbReference>
<feature type="signal peptide" evidence="5">
    <location>
        <begin position="1"/>
        <end position="20"/>
    </location>
</feature>
<dbReference type="GO" id="GO:0000272">
    <property type="term" value="P:polysaccharide catabolic process"/>
    <property type="evidence" value="ECO:0007669"/>
    <property type="project" value="InterPro"/>
</dbReference>
<comment type="catalytic activity">
    <reaction evidence="1">
        <text>Random hydrolysis of (1-&gt;4)-beta-D-mannosidic linkages in mannans, galactomannans and glucomannans.</text>
        <dbReference type="EC" id="3.2.1.78"/>
    </reaction>
</comment>
<evidence type="ECO:0000313" key="7">
    <source>
        <dbReference type="EMBL" id="MBB3055340.1"/>
    </source>
</evidence>
<dbReference type="EC" id="3.2.1.78" evidence="2"/>
<dbReference type="InterPro" id="IPR001547">
    <property type="entry name" value="Glyco_hydro_5"/>
</dbReference>
<gene>
    <name evidence="7" type="ORF">FHS11_001758</name>
</gene>
<accession>A0A839SEM0</accession>
<dbReference type="PANTHER" id="PTHR31451">
    <property type="match status" value="1"/>
</dbReference>
<proteinExistence type="predicted"/>
<evidence type="ECO:0000256" key="5">
    <source>
        <dbReference type="SAM" id="SignalP"/>
    </source>
</evidence>
<dbReference type="PANTHER" id="PTHR31451:SF40">
    <property type="entry name" value="GLYCOSIDE HYDROLASE FAMILY 5 DOMAIN-CONTAINING PROTEIN"/>
    <property type="match status" value="1"/>
</dbReference>
<keyword evidence="5" id="KW-0732">Signal</keyword>
<reference evidence="7" key="1">
    <citation type="submission" date="2020-08" db="EMBL/GenBank/DDBJ databases">
        <title>Genomic Encyclopedia of Type Strains, Phase III (KMG-III): the genomes of soil and plant-associated and newly described type strains.</title>
        <authorList>
            <person name="Whitman W."/>
        </authorList>
    </citation>
    <scope>NUCLEOTIDE SEQUENCE [LARGE SCALE GENOMIC DNA]</scope>
    <source>
        <strain evidence="7">CECT 8628</strain>
    </source>
</reference>
<evidence type="ECO:0000259" key="6">
    <source>
        <dbReference type="Pfam" id="PF26410"/>
    </source>
</evidence>
<evidence type="ECO:0000256" key="1">
    <source>
        <dbReference type="ARBA" id="ARBA00001678"/>
    </source>
</evidence>
<feature type="domain" description="Glycoside hydrolase family 5" evidence="6">
    <location>
        <begin position="23"/>
        <end position="426"/>
    </location>
</feature>
<dbReference type="Gene3D" id="3.20.20.80">
    <property type="entry name" value="Glycosidases"/>
    <property type="match status" value="1"/>
</dbReference>
<sequence>MNKIFKLLLLSLVMALPAFAQQGFVKVEGTRFTIDGKPYRYIGTNYWYGGLLATNGEQGKERLKTELNFLKQHGVTNLRVMVGAEGLTDYKYRTPNEKVLEPEAGKFNEDIMTGLDYLLNELAKRNMKAVLHFTNTWEWSGGIAQYLKWNGYGEQPYPKSLGGYYSWDKLRQYISQFYICKPCMDELDTYIKYVLHRTNKLNGKKYTDDPAIMAWEIINEPRPMEKLAVPAFEAWMSHVSALVKSIDKNHLLTTGSEGDIASDFDLSVYQKIHADKNIDYLTIHIWPKNWSWFKDTAINASYKVILDSAGKDIQKHLQVAKQMNKPMVIEEFGLPRDLHVYTPGTSTHNRDHFYNFIFSKVLNNPGIAGCNFWAFAGIARPIPGQTFWKDGDEFMGDPGGEEQGLNSVFDSDESTWKVIEKYTRQLK</sequence>